<keyword evidence="3" id="KW-1185">Reference proteome</keyword>
<reference evidence="2" key="1">
    <citation type="submission" date="2023-07" db="EMBL/GenBank/DDBJ databases">
        <title>draft genome sequence of fig (Ficus carica).</title>
        <authorList>
            <person name="Takahashi T."/>
            <person name="Nishimura K."/>
        </authorList>
    </citation>
    <scope>NUCLEOTIDE SEQUENCE</scope>
</reference>
<evidence type="ECO:0000313" key="2">
    <source>
        <dbReference type="EMBL" id="GMN45274.1"/>
    </source>
</evidence>
<feature type="compositionally biased region" description="Basic and acidic residues" evidence="1">
    <location>
        <begin position="8"/>
        <end position="26"/>
    </location>
</feature>
<accession>A0AA88A3T3</accession>
<sequence>MPPIVAAKEFEEKDREMEEREREGRERNEIANIYRGHCDVIRVVDVGEDSQRLEMVMTSNERHMPELQEGDGYGTTMMRRKVLSKHCDGDGMARLRVVGLHHNLES</sequence>
<comment type="caution">
    <text evidence="2">The sequence shown here is derived from an EMBL/GenBank/DDBJ whole genome shotgun (WGS) entry which is preliminary data.</text>
</comment>
<organism evidence="2 3">
    <name type="scientific">Ficus carica</name>
    <name type="common">Common fig</name>
    <dbReference type="NCBI Taxonomy" id="3494"/>
    <lineage>
        <taxon>Eukaryota</taxon>
        <taxon>Viridiplantae</taxon>
        <taxon>Streptophyta</taxon>
        <taxon>Embryophyta</taxon>
        <taxon>Tracheophyta</taxon>
        <taxon>Spermatophyta</taxon>
        <taxon>Magnoliopsida</taxon>
        <taxon>eudicotyledons</taxon>
        <taxon>Gunneridae</taxon>
        <taxon>Pentapetalae</taxon>
        <taxon>rosids</taxon>
        <taxon>fabids</taxon>
        <taxon>Rosales</taxon>
        <taxon>Moraceae</taxon>
        <taxon>Ficeae</taxon>
        <taxon>Ficus</taxon>
    </lineage>
</organism>
<gene>
    <name evidence="2" type="ORF">TIFTF001_014466</name>
</gene>
<proteinExistence type="predicted"/>
<dbReference type="AlphaFoldDB" id="A0AA88A3T3"/>
<dbReference type="EMBL" id="BTGU01000020">
    <property type="protein sequence ID" value="GMN45274.1"/>
    <property type="molecule type" value="Genomic_DNA"/>
</dbReference>
<name>A0AA88A3T3_FICCA</name>
<feature type="region of interest" description="Disordered" evidence="1">
    <location>
        <begin position="1"/>
        <end position="26"/>
    </location>
</feature>
<evidence type="ECO:0000256" key="1">
    <source>
        <dbReference type="SAM" id="MobiDB-lite"/>
    </source>
</evidence>
<dbReference type="Proteomes" id="UP001187192">
    <property type="component" value="Unassembled WGS sequence"/>
</dbReference>
<evidence type="ECO:0000313" key="3">
    <source>
        <dbReference type="Proteomes" id="UP001187192"/>
    </source>
</evidence>
<protein>
    <submittedName>
        <fullName evidence="2">Uncharacterized protein</fullName>
    </submittedName>
</protein>